<dbReference type="PATRIC" id="fig|1244869.3.peg.4414"/>
<organism evidence="1 2">
    <name type="scientific">Paramagnetospirillum caucaseum</name>
    <dbReference type="NCBI Taxonomy" id="1244869"/>
    <lineage>
        <taxon>Bacteria</taxon>
        <taxon>Pseudomonadati</taxon>
        <taxon>Pseudomonadota</taxon>
        <taxon>Alphaproteobacteria</taxon>
        <taxon>Rhodospirillales</taxon>
        <taxon>Magnetospirillaceae</taxon>
        <taxon>Paramagnetospirillum</taxon>
    </lineage>
</organism>
<dbReference type="EMBL" id="AONQ01000126">
    <property type="protein sequence ID" value="EME67632.1"/>
    <property type="molecule type" value="Genomic_DNA"/>
</dbReference>
<dbReference type="STRING" id="1244869.H261_22553"/>
<evidence type="ECO:0000313" key="1">
    <source>
        <dbReference type="EMBL" id="EME67632.1"/>
    </source>
</evidence>
<name>M2ZK13_9PROT</name>
<reference evidence="1 2" key="1">
    <citation type="journal article" date="2014" name="Genome Announc.">
        <title>Draft Genome Sequence of Magnetospirillum sp. Strain SO-1, a Freshwater Magnetotactic Bacterium Isolated from the Ol'khovka River, Russia.</title>
        <authorList>
            <person name="Grouzdev D.S."/>
            <person name="Dziuba M.V."/>
            <person name="Sukhacheva M.S."/>
            <person name="Mardanov A.V."/>
            <person name="Beletskiy A.V."/>
            <person name="Kuznetsov B.B."/>
            <person name="Skryabin K.G."/>
        </authorList>
    </citation>
    <scope>NUCLEOTIDE SEQUENCE [LARGE SCALE GENOMIC DNA]</scope>
    <source>
        <strain evidence="1 2">SO-1</strain>
    </source>
</reference>
<proteinExistence type="predicted"/>
<keyword evidence="2" id="KW-1185">Reference proteome</keyword>
<sequence>MNGSNGMGRMSTEHGAAAQSCGAEGRGCYGAVSVVSGVLERLLRETSRDGLVRVEDALKILKLVGRGTYELDVAFDGLEKACRLKFQPGRGKASSRDNPFRRLMVRPFETLLSGEPPSYPRAFLTNYFEVVEAACGDKYTEYDRHSRAILQNLLVAHGHNLVWDTFYAETRTTQVLAHALRRLLRFLETPPGQWVWVQAMSKPSPTGARPSAEQADRIRETLAYTLRGFEGPGAAARQGGAA</sequence>
<dbReference type="Proteomes" id="UP000011744">
    <property type="component" value="Unassembled WGS sequence"/>
</dbReference>
<evidence type="ECO:0000313" key="2">
    <source>
        <dbReference type="Proteomes" id="UP000011744"/>
    </source>
</evidence>
<protein>
    <submittedName>
        <fullName evidence="1">Uncharacterized protein</fullName>
    </submittedName>
</protein>
<accession>M2ZK13</accession>
<gene>
    <name evidence="1" type="ORF">H261_22553</name>
</gene>
<dbReference type="AlphaFoldDB" id="M2ZK13"/>
<comment type="caution">
    <text evidence="1">The sequence shown here is derived from an EMBL/GenBank/DDBJ whole genome shotgun (WGS) entry which is preliminary data.</text>
</comment>